<dbReference type="InterPro" id="IPR002513">
    <property type="entry name" value="Tn3_Tnp_DDE_dom"/>
</dbReference>
<protein>
    <recommendedName>
        <fullName evidence="1">Tn3 transposase DDE domain-containing protein</fullName>
    </recommendedName>
</protein>
<comment type="caution">
    <text evidence="2">The sequence shown here is derived from an EMBL/GenBank/DDBJ whole genome shotgun (WGS) entry which is preliminary data.</text>
</comment>
<dbReference type="AlphaFoldDB" id="A0A919J317"/>
<dbReference type="RefSeq" id="WP_203818962.1">
    <property type="nucleotide sequence ID" value="NZ_BAAABP010000004.1"/>
</dbReference>
<dbReference type="EMBL" id="BOMM01000039">
    <property type="protein sequence ID" value="GIE12492.1"/>
    <property type="molecule type" value="Genomic_DNA"/>
</dbReference>
<feature type="domain" description="Tn3 transposase DDE" evidence="1">
    <location>
        <begin position="1"/>
        <end position="64"/>
    </location>
</feature>
<gene>
    <name evidence="2" type="ORF">Afe05nite_43320</name>
</gene>
<dbReference type="GO" id="GO:0006313">
    <property type="term" value="P:DNA transposition"/>
    <property type="evidence" value="ECO:0007669"/>
    <property type="project" value="InterPro"/>
</dbReference>
<sequence length="70" mass="7992">MVKYATARRLGTAESEQVLRRFTRGGPKHPTFAALEELGRVIRTIFACEYGSSYDLRREIHEGLHTSTPR</sequence>
<dbReference type="GO" id="GO:0004803">
    <property type="term" value="F:transposase activity"/>
    <property type="evidence" value="ECO:0007669"/>
    <property type="project" value="InterPro"/>
</dbReference>
<evidence type="ECO:0000313" key="2">
    <source>
        <dbReference type="EMBL" id="GIE12492.1"/>
    </source>
</evidence>
<evidence type="ECO:0000313" key="3">
    <source>
        <dbReference type="Proteomes" id="UP000598174"/>
    </source>
</evidence>
<dbReference type="Pfam" id="PF01526">
    <property type="entry name" value="DDE_Tnp_Tn3"/>
    <property type="match status" value="1"/>
</dbReference>
<keyword evidence="3" id="KW-1185">Reference proteome</keyword>
<dbReference type="Proteomes" id="UP000598174">
    <property type="component" value="Unassembled WGS sequence"/>
</dbReference>
<proteinExistence type="predicted"/>
<organism evidence="2 3">
    <name type="scientific">Paractinoplanes ferrugineus</name>
    <dbReference type="NCBI Taxonomy" id="113564"/>
    <lineage>
        <taxon>Bacteria</taxon>
        <taxon>Bacillati</taxon>
        <taxon>Actinomycetota</taxon>
        <taxon>Actinomycetes</taxon>
        <taxon>Micromonosporales</taxon>
        <taxon>Micromonosporaceae</taxon>
        <taxon>Paractinoplanes</taxon>
    </lineage>
</organism>
<evidence type="ECO:0000259" key="1">
    <source>
        <dbReference type="Pfam" id="PF01526"/>
    </source>
</evidence>
<reference evidence="2" key="1">
    <citation type="submission" date="2021-01" db="EMBL/GenBank/DDBJ databases">
        <title>Whole genome shotgun sequence of Actinoplanes ferrugineus NBRC 15555.</title>
        <authorList>
            <person name="Komaki H."/>
            <person name="Tamura T."/>
        </authorList>
    </citation>
    <scope>NUCLEOTIDE SEQUENCE</scope>
    <source>
        <strain evidence="2">NBRC 15555</strain>
    </source>
</reference>
<accession>A0A919J317</accession>
<name>A0A919J317_9ACTN</name>